<feature type="transmembrane region" description="Helical" evidence="6">
    <location>
        <begin position="88"/>
        <end position="118"/>
    </location>
</feature>
<proteinExistence type="predicted"/>
<feature type="transmembrane region" description="Helical" evidence="6">
    <location>
        <begin position="461"/>
        <end position="482"/>
    </location>
</feature>
<dbReference type="InterPro" id="IPR050833">
    <property type="entry name" value="Poly_Biosynth_Transport"/>
</dbReference>
<comment type="subcellular location">
    <subcellularLocation>
        <location evidence="1">Cell membrane</location>
        <topology evidence="1">Multi-pass membrane protein</topology>
    </subcellularLocation>
</comment>
<dbReference type="InterPro" id="IPR002797">
    <property type="entry name" value="Polysacc_synth"/>
</dbReference>
<keyword evidence="5 6" id="KW-0472">Membrane</keyword>
<protein>
    <submittedName>
        <fullName evidence="7">O-antigen/teichoic acid export membrane protein</fullName>
    </submittedName>
</protein>
<dbReference type="RefSeq" id="WP_259040002.1">
    <property type="nucleotide sequence ID" value="NZ_JANUBL010000003.1"/>
</dbReference>
<feature type="transmembrane region" description="Helical" evidence="6">
    <location>
        <begin position="12"/>
        <end position="31"/>
    </location>
</feature>
<feature type="transmembrane region" description="Helical" evidence="6">
    <location>
        <begin position="341"/>
        <end position="362"/>
    </location>
</feature>
<feature type="transmembrane region" description="Helical" evidence="6">
    <location>
        <begin position="190"/>
        <end position="208"/>
    </location>
</feature>
<gene>
    <name evidence="7" type="ORF">GGP45_001980</name>
</gene>
<evidence type="ECO:0000256" key="4">
    <source>
        <dbReference type="ARBA" id="ARBA00022989"/>
    </source>
</evidence>
<organism evidence="7 8">
    <name type="scientific">Salinibacter ruber</name>
    <dbReference type="NCBI Taxonomy" id="146919"/>
    <lineage>
        <taxon>Bacteria</taxon>
        <taxon>Pseudomonadati</taxon>
        <taxon>Rhodothermota</taxon>
        <taxon>Rhodothermia</taxon>
        <taxon>Rhodothermales</taxon>
        <taxon>Salinibacteraceae</taxon>
        <taxon>Salinibacter</taxon>
    </lineage>
</organism>
<comment type="caution">
    <text evidence="7">The sequence shown here is derived from an EMBL/GenBank/DDBJ whole genome shotgun (WGS) entry which is preliminary data.</text>
</comment>
<evidence type="ECO:0000256" key="6">
    <source>
        <dbReference type="SAM" id="Phobius"/>
    </source>
</evidence>
<dbReference type="CDD" id="cd13128">
    <property type="entry name" value="MATE_Wzx_like"/>
    <property type="match status" value="1"/>
</dbReference>
<feature type="transmembrane region" description="Helical" evidence="6">
    <location>
        <begin position="313"/>
        <end position="335"/>
    </location>
</feature>
<keyword evidence="4 6" id="KW-1133">Transmembrane helix</keyword>
<dbReference type="PANTHER" id="PTHR30250:SF27">
    <property type="entry name" value="POLYSACCHARIDE BIOSYNTHESIS PROTEIN"/>
    <property type="match status" value="1"/>
</dbReference>
<keyword evidence="3 6" id="KW-0812">Transmembrane</keyword>
<evidence type="ECO:0000313" key="7">
    <source>
        <dbReference type="EMBL" id="MCS4121627.1"/>
    </source>
</evidence>
<evidence type="ECO:0000256" key="3">
    <source>
        <dbReference type="ARBA" id="ARBA00022692"/>
    </source>
</evidence>
<evidence type="ECO:0000256" key="5">
    <source>
        <dbReference type="ARBA" id="ARBA00023136"/>
    </source>
</evidence>
<evidence type="ECO:0000313" key="8">
    <source>
        <dbReference type="Proteomes" id="UP001155144"/>
    </source>
</evidence>
<feature type="transmembrane region" description="Helical" evidence="6">
    <location>
        <begin position="435"/>
        <end position="455"/>
    </location>
</feature>
<evidence type="ECO:0000256" key="1">
    <source>
        <dbReference type="ARBA" id="ARBA00004651"/>
    </source>
</evidence>
<dbReference type="Pfam" id="PF01943">
    <property type="entry name" value="Polysacc_synt"/>
    <property type="match status" value="1"/>
</dbReference>
<evidence type="ECO:0000256" key="2">
    <source>
        <dbReference type="ARBA" id="ARBA00022475"/>
    </source>
</evidence>
<dbReference type="Proteomes" id="UP001155144">
    <property type="component" value="Unassembled WGS sequence"/>
</dbReference>
<dbReference type="AlphaFoldDB" id="A0A9X2V5F2"/>
<sequence length="505" mass="54710">METDSSSSTIVKGASITLLGTAIGMGLKFFTRTFLARSLGPDQFGMVMIGVSVLYLLNSISSLGMNVSVARFISMHQQKGAWNRIKGLLVGTSVGVTGVGVLVGSGLVIWAEAVATFFFNNPDLAPLLQIFGIALPVFSLGKLFRGALRGFKRMDFIVYGEQGVRQVGLVIVSILALMGGIGAFGVSLGYLIVFVAVMITFAILLWRFTPVSRKWKHHESKFALGEVLNFSWPLIVSQQLSHSRQRTDTLLLGYFATSASVGVFNVALPLAKLLQVVLSSINRIFMPSATSLYTAGKMDQLRSSYRMVARWTFYLTLPLYILILANSEVLITAIFGAKYSAGHSALIILATGFFLNTITGSFGETLIAAGKTPVNMWMAVLAILINVVLNIMLIPKFGVDGAALAAAVSLTSVAVTGGGYLYVKYGIQPFTRHHVKALLSAVPIFLFLLSLDSLLPTSWKIWTLPFVTMLVYVVFGTGLYVLDAFTAEERRIALSVLGRVRSQLQ</sequence>
<name>A0A9X2V5F2_9BACT</name>
<feature type="transmembrane region" description="Helical" evidence="6">
    <location>
        <begin position="374"/>
        <end position="395"/>
    </location>
</feature>
<feature type="transmembrane region" description="Helical" evidence="6">
    <location>
        <begin position="401"/>
        <end position="423"/>
    </location>
</feature>
<dbReference type="GO" id="GO:0005886">
    <property type="term" value="C:plasma membrane"/>
    <property type="evidence" value="ECO:0007669"/>
    <property type="project" value="UniProtKB-SubCell"/>
</dbReference>
<keyword evidence="2" id="KW-1003">Cell membrane</keyword>
<feature type="transmembrane region" description="Helical" evidence="6">
    <location>
        <begin position="43"/>
        <end position="67"/>
    </location>
</feature>
<dbReference type="PANTHER" id="PTHR30250">
    <property type="entry name" value="PST FAMILY PREDICTED COLANIC ACID TRANSPORTER"/>
    <property type="match status" value="1"/>
</dbReference>
<accession>A0A9X2V5F2</accession>
<reference evidence="7" key="1">
    <citation type="submission" date="2022-08" db="EMBL/GenBank/DDBJ databases">
        <title>Genomic Encyclopedia of Type Strains, Phase V (KMG-V): Genome sequencing to study the core and pangenomes of soil and plant-associated prokaryotes.</title>
        <authorList>
            <person name="Whitman W."/>
        </authorList>
    </citation>
    <scope>NUCLEOTIDE SEQUENCE</scope>
    <source>
        <strain evidence="7">SP3026</strain>
    </source>
</reference>
<feature type="transmembrane region" description="Helical" evidence="6">
    <location>
        <begin position="164"/>
        <end position="184"/>
    </location>
</feature>
<dbReference type="EMBL" id="JANUBL010000003">
    <property type="protein sequence ID" value="MCS4121627.1"/>
    <property type="molecule type" value="Genomic_DNA"/>
</dbReference>
<feature type="transmembrane region" description="Helical" evidence="6">
    <location>
        <begin position="124"/>
        <end position="144"/>
    </location>
</feature>